<gene>
    <name evidence="3" type="ORF">AMON00008_LOCUS20428</name>
</gene>
<dbReference type="SUPFAM" id="SSF53474">
    <property type="entry name" value="alpha/beta-Hydrolases"/>
    <property type="match status" value="1"/>
</dbReference>
<name>A0A7S4QH90_9DINO</name>
<dbReference type="EMBL" id="HBNR01029947">
    <property type="protein sequence ID" value="CAE4583599.1"/>
    <property type="molecule type" value="Transcribed_RNA"/>
</dbReference>
<dbReference type="Pfam" id="PF01764">
    <property type="entry name" value="Lipase_3"/>
    <property type="match status" value="1"/>
</dbReference>
<dbReference type="Gene3D" id="3.40.50.1820">
    <property type="entry name" value="alpha/beta hydrolase"/>
    <property type="match status" value="1"/>
</dbReference>
<keyword evidence="1" id="KW-0040">ANK repeat</keyword>
<dbReference type="CDD" id="cd00519">
    <property type="entry name" value="Lipase_3"/>
    <property type="match status" value="1"/>
</dbReference>
<feature type="repeat" description="ANK" evidence="1">
    <location>
        <begin position="45"/>
        <end position="77"/>
    </location>
</feature>
<accession>A0A7S4QH90</accession>
<dbReference type="InterPro" id="IPR036770">
    <property type="entry name" value="Ankyrin_rpt-contain_sf"/>
</dbReference>
<dbReference type="PANTHER" id="PTHR45856">
    <property type="entry name" value="ALPHA/BETA-HYDROLASES SUPERFAMILY PROTEIN"/>
    <property type="match status" value="1"/>
</dbReference>
<dbReference type="Gene3D" id="1.25.40.20">
    <property type="entry name" value="Ankyrin repeat-containing domain"/>
    <property type="match status" value="1"/>
</dbReference>
<proteinExistence type="predicted"/>
<dbReference type="InterPro" id="IPR002110">
    <property type="entry name" value="Ankyrin_rpt"/>
</dbReference>
<sequence>MRVFRQHIVPGLAAEEPTLRADTKGILLGVLQTPASSLWLPSLLNESSALHRAAEAGDLELCRALVRAGALVGLADGSGRSPEACARAHGRGDVAAFLRGCVPVTATRVGAGDAFQAAMDDRRSVGRVEWYTMPLEGVAGRLGGRHSLLAIAVSSQEEPSNQHVYVVEKASGARDAAAVPEQFRHGVYISHWDDVKGHVDSRYAALSDGQVRPGVTMPSLRELAVRKGPYEVGANNCHHMAQDLFNACARDAHQQNSRPNSGLSRWAWILGKCGIDIAESRCQESGSRCPVAPSLDMQSGSPSHLYDACPFPLEGNCPAEEHRDAKDAALLSDWIYSPELGGLPERLRVEELHRSTATDPVQWASVRKGETCYVVFRGTDLGGGDVLRDLLVDACVMPLQTPSGLHVHSGMWTALCQGALRAVTSRLGAAAEVVLCGHSLGGGYAVLAAGELLHREPGRRGLRVVTFGAPQVVRPDGGSAVWRALRSRARHYVNAWDMVPRLPSCRAWIETLPKLIYRPLSASCAVRWVPSGAVDLERLVAAGRGYDHTGALVFLVRAASRGMLLEEPAAWRPLLDEQPAGFSEHRRLQERVLGFHSRAEYRDIVVKVAGSGS</sequence>
<feature type="domain" description="Fungal lipase-type" evidence="2">
    <location>
        <begin position="373"/>
        <end position="506"/>
    </location>
</feature>
<dbReference type="PROSITE" id="PS50297">
    <property type="entry name" value="ANK_REP_REGION"/>
    <property type="match status" value="1"/>
</dbReference>
<dbReference type="PROSITE" id="PS50088">
    <property type="entry name" value="ANK_REPEAT"/>
    <property type="match status" value="1"/>
</dbReference>
<dbReference type="InterPro" id="IPR051218">
    <property type="entry name" value="Sec_MonoDiacylglyc_Lipase"/>
</dbReference>
<evidence type="ECO:0000256" key="1">
    <source>
        <dbReference type="PROSITE-ProRule" id="PRU00023"/>
    </source>
</evidence>
<dbReference type="InterPro" id="IPR029058">
    <property type="entry name" value="AB_hydrolase_fold"/>
</dbReference>
<evidence type="ECO:0000313" key="3">
    <source>
        <dbReference type="EMBL" id="CAE4583599.1"/>
    </source>
</evidence>
<organism evidence="3">
    <name type="scientific">Alexandrium monilatum</name>
    <dbReference type="NCBI Taxonomy" id="311494"/>
    <lineage>
        <taxon>Eukaryota</taxon>
        <taxon>Sar</taxon>
        <taxon>Alveolata</taxon>
        <taxon>Dinophyceae</taxon>
        <taxon>Gonyaulacales</taxon>
        <taxon>Pyrocystaceae</taxon>
        <taxon>Alexandrium</taxon>
    </lineage>
</organism>
<dbReference type="PANTHER" id="PTHR45856:SF11">
    <property type="entry name" value="FUNGAL LIPASE-LIKE DOMAIN-CONTAINING PROTEIN"/>
    <property type="match status" value="1"/>
</dbReference>
<protein>
    <recommendedName>
        <fullName evidence="2">Fungal lipase-type domain-containing protein</fullName>
    </recommendedName>
</protein>
<dbReference type="GO" id="GO:0006629">
    <property type="term" value="P:lipid metabolic process"/>
    <property type="evidence" value="ECO:0007669"/>
    <property type="project" value="InterPro"/>
</dbReference>
<reference evidence="3" key="1">
    <citation type="submission" date="2021-01" db="EMBL/GenBank/DDBJ databases">
        <authorList>
            <person name="Corre E."/>
            <person name="Pelletier E."/>
            <person name="Niang G."/>
            <person name="Scheremetjew M."/>
            <person name="Finn R."/>
            <person name="Kale V."/>
            <person name="Holt S."/>
            <person name="Cochrane G."/>
            <person name="Meng A."/>
            <person name="Brown T."/>
            <person name="Cohen L."/>
        </authorList>
    </citation>
    <scope>NUCLEOTIDE SEQUENCE</scope>
    <source>
        <strain evidence="3">CCMP3105</strain>
    </source>
</reference>
<dbReference type="AlphaFoldDB" id="A0A7S4QH90"/>
<dbReference type="InterPro" id="IPR002921">
    <property type="entry name" value="Fungal_lipase-type"/>
</dbReference>
<dbReference type="SUPFAM" id="SSF48403">
    <property type="entry name" value="Ankyrin repeat"/>
    <property type="match status" value="1"/>
</dbReference>
<evidence type="ECO:0000259" key="2">
    <source>
        <dbReference type="Pfam" id="PF01764"/>
    </source>
</evidence>